<dbReference type="EMBL" id="JALEMU010000140">
    <property type="protein sequence ID" value="MCI5756356.1"/>
    <property type="molecule type" value="Genomic_DNA"/>
</dbReference>
<dbReference type="Proteomes" id="UP001139365">
    <property type="component" value="Unassembled WGS sequence"/>
</dbReference>
<keyword evidence="1" id="KW-0472">Membrane</keyword>
<feature type="transmembrane region" description="Helical" evidence="1">
    <location>
        <begin position="12"/>
        <end position="32"/>
    </location>
</feature>
<gene>
    <name evidence="2" type="ORF">MR241_08720</name>
</gene>
<evidence type="ECO:0000256" key="1">
    <source>
        <dbReference type="SAM" id="Phobius"/>
    </source>
</evidence>
<accession>A0AAE3FH25</accession>
<reference evidence="2 3" key="1">
    <citation type="submission" date="2022-03" db="EMBL/GenBank/DDBJ databases">
        <title>Metagenome-assembled genomes from swine fecal metagenomes.</title>
        <authorList>
            <person name="Holman D.B."/>
            <person name="Kommadath A."/>
        </authorList>
    </citation>
    <scope>NUCLEOTIDE SEQUENCE [LARGE SCALE GENOMIC DNA]</scope>
    <source>
        <strain evidence="2">SUG147</strain>
    </source>
</reference>
<dbReference type="AlphaFoldDB" id="A0AAE3FH25"/>
<name>A0AAE3FH25_9BACT</name>
<dbReference type="NCBIfam" id="TIGR04086">
    <property type="entry name" value="TIGR04086_membr"/>
    <property type="match status" value="1"/>
</dbReference>
<organism evidence="2 3">
    <name type="scientific">Candidatus Colimorpha enterica</name>
    <dbReference type="NCBI Taxonomy" id="3083063"/>
    <lineage>
        <taxon>Bacteria</taxon>
        <taxon>Pseudomonadati</taxon>
        <taxon>Bacteroidota</taxon>
        <taxon>Bacteroidia</taxon>
        <taxon>Bacteroidales</taxon>
        <taxon>Candidatus Colimorpha</taxon>
    </lineage>
</organism>
<protein>
    <submittedName>
        <fullName evidence="2">TIGR04086 family membrane protein</fullName>
    </submittedName>
</protein>
<feature type="transmembrane region" description="Helical" evidence="1">
    <location>
        <begin position="68"/>
        <end position="90"/>
    </location>
</feature>
<feature type="transmembrane region" description="Helical" evidence="1">
    <location>
        <begin position="38"/>
        <end position="61"/>
    </location>
</feature>
<feature type="transmembrane region" description="Helical" evidence="1">
    <location>
        <begin position="96"/>
        <end position="118"/>
    </location>
</feature>
<keyword evidence="1" id="KW-0812">Transmembrane</keyword>
<dbReference type="InterPro" id="IPR023804">
    <property type="entry name" value="DUF3792_TM"/>
</dbReference>
<comment type="caution">
    <text evidence="2">The sequence shown here is derived from an EMBL/GenBank/DDBJ whole genome shotgun (WGS) entry which is preliminary data.</text>
</comment>
<keyword evidence="1" id="KW-1133">Transmembrane helix</keyword>
<evidence type="ECO:0000313" key="2">
    <source>
        <dbReference type="EMBL" id="MCI5756356.1"/>
    </source>
</evidence>
<proteinExistence type="predicted"/>
<sequence>MNRNMLKNSLIGAGIGIGAALILLLVFCAVLTKCGDPARLVPAAAAAARFIGAAAAGFSAARFNRENGLATGALSGGFYALLIPLAAAFSDGEFRILPLLLVCLICTAISAVCGIIGVPGEKSGRAKRRAMMKRLSAGK</sequence>
<evidence type="ECO:0000313" key="3">
    <source>
        <dbReference type="Proteomes" id="UP001139365"/>
    </source>
</evidence>
<dbReference type="Pfam" id="PF12670">
    <property type="entry name" value="DUF3792"/>
    <property type="match status" value="1"/>
</dbReference>